<gene>
    <name evidence="1" type="ORF">F6W96_11985</name>
</gene>
<dbReference type="AlphaFoldDB" id="A0A6G9Z0L3"/>
<dbReference type="EMBL" id="CP046173">
    <property type="protein sequence ID" value="QIS18907.1"/>
    <property type="molecule type" value="Genomic_DNA"/>
</dbReference>
<protein>
    <submittedName>
        <fullName evidence="1">Uncharacterized protein</fullName>
    </submittedName>
</protein>
<sequence>MNDSDTALLPTAHQLMEAIAGKHGDDPLLRTVATLLPLNKQRFMTLGTLLGRELPARAEQIYQAGAVLTSAVVGLSRAAHTIDCLVAQRLMNLPSPPDTPYTTAHVGELAAMLGFFRAREDAGQILGHPPDPSEQTSLCEAYTQLRCQLLAGKLRPRHPGPAPTPTATRQWS</sequence>
<evidence type="ECO:0000313" key="2">
    <source>
        <dbReference type="Proteomes" id="UP000500953"/>
    </source>
</evidence>
<evidence type="ECO:0000313" key="1">
    <source>
        <dbReference type="EMBL" id="QIS18907.1"/>
    </source>
</evidence>
<accession>A0A6G9Z0L3</accession>
<reference evidence="1 2" key="1">
    <citation type="journal article" date="2019" name="ACS Chem. Biol.">
        <title>Identification and Mobilization of a Cryptic Antibiotic Biosynthesis Gene Locus from a Human-Pathogenic Nocardia Isolate.</title>
        <authorList>
            <person name="Herisse M."/>
            <person name="Ishida K."/>
            <person name="Porter J.L."/>
            <person name="Howden B."/>
            <person name="Hertweck C."/>
            <person name="Stinear T.P."/>
            <person name="Pidot S.J."/>
        </authorList>
    </citation>
    <scope>NUCLEOTIDE SEQUENCE [LARGE SCALE GENOMIC DNA]</scope>
    <source>
        <strain evidence="1 2">AUSMDU00012715</strain>
    </source>
</reference>
<name>A0A6G9Z0L3_9NOCA</name>
<organism evidence="1 2">
    <name type="scientific">Nocardia terpenica</name>
    <dbReference type="NCBI Taxonomy" id="455432"/>
    <lineage>
        <taxon>Bacteria</taxon>
        <taxon>Bacillati</taxon>
        <taxon>Actinomycetota</taxon>
        <taxon>Actinomycetes</taxon>
        <taxon>Mycobacteriales</taxon>
        <taxon>Nocardiaceae</taxon>
        <taxon>Nocardia</taxon>
    </lineage>
</organism>
<dbReference type="Proteomes" id="UP000500953">
    <property type="component" value="Chromosome"/>
</dbReference>
<dbReference type="RefSeq" id="WP_167486220.1">
    <property type="nucleotide sequence ID" value="NZ_CP046173.1"/>
</dbReference>
<proteinExistence type="predicted"/>